<feature type="transmembrane region" description="Helical" evidence="9">
    <location>
        <begin position="115"/>
        <end position="134"/>
    </location>
</feature>
<evidence type="ECO:0008006" key="12">
    <source>
        <dbReference type="Google" id="ProtNLM"/>
    </source>
</evidence>
<dbReference type="InterPro" id="IPR013059">
    <property type="entry name" value="Trp_tyr_transpt"/>
</dbReference>
<reference evidence="10 11" key="1">
    <citation type="submission" date="2014-12" db="EMBL/GenBank/DDBJ databases">
        <title>Whole genome sequence of Candidatus Rickettsia asemboensis strain NMRCii isolated from cat fleas in west Kenya.</title>
        <authorList>
            <person name="Jima D."/>
            <person name="Luce-Fedrow A."/>
            <person name="Yang Y."/>
            <person name="Maina A.N."/>
            <person name="Snesrud E.C."/>
            <person name="Jarman R.G."/>
            <person name="Richards A.L."/>
            <person name="Hang J."/>
        </authorList>
    </citation>
    <scope>NUCLEOTIDE SEQUENCE [LARGE SCALE GENOMIC DNA]</scope>
    <source>
        <strain evidence="10 11">NMRCii</strain>
    </source>
</reference>
<dbReference type="PANTHER" id="PTHR46997">
    <property type="entry name" value="LOW AFFINITY TRYPTOPHAN PERMEASE-RELATED"/>
    <property type="match status" value="1"/>
</dbReference>
<feature type="transmembrane region" description="Helical" evidence="9">
    <location>
        <begin position="27"/>
        <end position="48"/>
    </location>
</feature>
<gene>
    <name evidence="10" type="ORF">SB78_06325</name>
</gene>
<feature type="transmembrane region" description="Helical" evidence="9">
    <location>
        <begin position="143"/>
        <end position="165"/>
    </location>
</feature>
<dbReference type="EMBL" id="JWSW01000075">
    <property type="protein sequence ID" value="KIJ88355.1"/>
    <property type="molecule type" value="Genomic_DNA"/>
</dbReference>
<dbReference type="RefSeq" id="WP_041079469.1">
    <property type="nucleotide sequence ID" value="NZ_CP116496.1"/>
</dbReference>
<comment type="caution">
    <text evidence="10">The sequence shown here is derived from an EMBL/GenBank/DDBJ whole genome shotgun (WGS) entry which is preliminary data.</text>
</comment>
<dbReference type="PANTHER" id="PTHR46997:SF2">
    <property type="entry name" value="TYROSINE-SPECIFIC TRANSPORT SYSTEM"/>
    <property type="match status" value="1"/>
</dbReference>
<feature type="transmembrane region" description="Helical" evidence="9">
    <location>
        <begin position="88"/>
        <end position="109"/>
    </location>
</feature>
<keyword evidence="6" id="KW-0029">Amino-acid transport</keyword>
<evidence type="ECO:0000256" key="5">
    <source>
        <dbReference type="ARBA" id="ARBA00022692"/>
    </source>
</evidence>
<name>A0A0C2RC11_9RICK</name>
<evidence type="ECO:0000256" key="6">
    <source>
        <dbReference type="ARBA" id="ARBA00022970"/>
    </source>
</evidence>
<evidence type="ECO:0000313" key="11">
    <source>
        <dbReference type="Proteomes" id="UP000031952"/>
    </source>
</evidence>
<dbReference type="AlphaFoldDB" id="A0A0C2RC11"/>
<keyword evidence="7 9" id="KW-1133">Transmembrane helix</keyword>
<keyword evidence="3" id="KW-1003">Cell membrane</keyword>
<keyword evidence="4" id="KW-0997">Cell inner membrane</keyword>
<keyword evidence="2" id="KW-0813">Transport</keyword>
<evidence type="ECO:0000256" key="7">
    <source>
        <dbReference type="ARBA" id="ARBA00022989"/>
    </source>
</evidence>
<proteinExistence type="predicted"/>
<sequence length="201" mass="22233">MQKLIGSILLISGTCIGSGMIALPMVLAKLGIIPSIILMFIIWFIMYYTSLINLELNLQAGKGLTLGMLGKYFSGHTAQIIGTVSLKLLSYALLAVFIYGGSLILQKLLALDTSITYIGAWYVIISILILLLPLKLVDYINRVLFIGLLIIIAILVIALVSMIQWDNLPLFSPNYKEISMGRSNSGSFYFIWFSSNLPYLN</sequence>
<dbReference type="GO" id="GO:0003333">
    <property type="term" value="P:amino acid transmembrane transport"/>
    <property type="evidence" value="ECO:0007669"/>
    <property type="project" value="InterPro"/>
</dbReference>
<evidence type="ECO:0000256" key="3">
    <source>
        <dbReference type="ARBA" id="ARBA00022475"/>
    </source>
</evidence>
<dbReference type="GO" id="GO:0005886">
    <property type="term" value="C:plasma membrane"/>
    <property type="evidence" value="ECO:0007669"/>
    <property type="project" value="UniProtKB-SubCell"/>
</dbReference>
<dbReference type="InterPro" id="IPR018227">
    <property type="entry name" value="Amino_acid_transport_2"/>
</dbReference>
<evidence type="ECO:0000256" key="8">
    <source>
        <dbReference type="ARBA" id="ARBA00023136"/>
    </source>
</evidence>
<keyword evidence="11" id="KW-1185">Reference proteome</keyword>
<evidence type="ECO:0000256" key="9">
    <source>
        <dbReference type="SAM" id="Phobius"/>
    </source>
</evidence>
<keyword evidence="8 9" id="KW-0472">Membrane</keyword>
<dbReference type="Proteomes" id="UP000031952">
    <property type="component" value="Unassembled WGS sequence"/>
</dbReference>
<evidence type="ECO:0000256" key="4">
    <source>
        <dbReference type="ARBA" id="ARBA00022519"/>
    </source>
</evidence>
<organism evidence="10 11">
    <name type="scientific">Rickettsia asembonensis</name>
    <dbReference type="NCBI Taxonomy" id="1068590"/>
    <lineage>
        <taxon>Bacteria</taxon>
        <taxon>Pseudomonadati</taxon>
        <taxon>Pseudomonadota</taxon>
        <taxon>Alphaproteobacteria</taxon>
        <taxon>Rickettsiales</taxon>
        <taxon>Rickettsiaceae</taxon>
        <taxon>Rickettsieae</taxon>
        <taxon>Rickettsia</taxon>
        <taxon>spotted fever group</taxon>
    </lineage>
</organism>
<accession>A0A0C2RC11</accession>
<keyword evidence="5 9" id="KW-0812">Transmembrane</keyword>
<evidence type="ECO:0000256" key="1">
    <source>
        <dbReference type="ARBA" id="ARBA00004429"/>
    </source>
</evidence>
<evidence type="ECO:0000313" key="10">
    <source>
        <dbReference type="EMBL" id="KIJ88355.1"/>
    </source>
</evidence>
<protein>
    <recommendedName>
        <fullName evidence="12">Amino acid permease</fullName>
    </recommendedName>
</protein>
<evidence type="ECO:0000256" key="2">
    <source>
        <dbReference type="ARBA" id="ARBA00022448"/>
    </source>
</evidence>
<comment type="subcellular location">
    <subcellularLocation>
        <location evidence="1">Cell inner membrane</location>
        <topology evidence="1">Multi-pass membrane protein</topology>
    </subcellularLocation>
</comment>
<dbReference type="GO" id="GO:0015173">
    <property type="term" value="F:aromatic amino acid transmembrane transporter activity"/>
    <property type="evidence" value="ECO:0007669"/>
    <property type="project" value="InterPro"/>
</dbReference>
<dbReference type="Pfam" id="PF03222">
    <property type="entry name" value="Trp_Tyr_perm"/>
    <property type="match status" value="1"/>
</dbReference>